<gene>
    <name evidence="2" type="ORF">NXS11_05050</name>
</gene>
<protein>
    <submittedName>
        <fullName evidence="2">Nuclear transport factor 2 family protein</fullName>
    </submittedName>
</protein>
<dbReference type="SUPFAM" id="SSF54427">
    <property type="entry name" value="NTF2-like"/>
    <property type="match status" value="1"/>
</dbReference>
<dbReference type="InterPro" id="IPR032710">
    <property type="entry name" value="NTF2-like_dom_sf"/>
</dbReference>
<dbReference type="Gene3D" id="3.10.450.50">
    <property type="match status" value="1"/>
</dbReference>
<dbReference type="Proteomes" id="UP001205609">
    <property type="component" value="Unassembled WGS sequence"/>
</dbReference>
<evidence type="ECO:0000259" key="1">
    <source>
        <dbReference type="Pfam" id="PF14534"/>
    </source>
</evidence>
<organism evidence="2 3">
    <name type="scientific">Staphylococcus americanisciuri</name>
    <dbReference type="NCBI Taxonomy" id="2973940"/>
    <lineage>
        <taxon>Bacteria</taxon>
        <taxon>Bacillati</taxon>
        <taxon>Bacillota</taxon>
        <taxon>Bacilli</taxon>
        <taxon>Bacillales</taxon>
        <taxon>Staphylococcaceae</taxon>
        <taxon>Staphylococcus</taxon>
    </lineage>
</organism>
<dbReference type="EMBL" id="JANUXY010000004">
    <property type="protein sequence ID" value="MCS4486259.1"/>
    <property type="molecule type" value="Genomic_DNA"/>
</dbReference>
<evidence type="ECO:0000313" key="3">
    <source>
        <dbReference type="Proteomes" id="UP001205609"/>
    </source>
</evidence>
<reference evidence="2 3" key="1">
    <citation type="journal article" date="2023" name="Int. J. Syst. Evol. Microbiol.">
        <title>Streptococcus sciuri sp. nov., Staphylococcus marylandisciuri sp. nov. and Staphylococcus americanisciuri sp. nov., isolated from faeces of eastern grey squirrel (Sciurus carolinensis).</title>
        <authorList>
            <person name="Volokhov D.V."/>
            <person name="Zagorodnyaya T.A."/>
            <person name="Furtak V.A."/>
            <person name="Nattanmai G."/>
            <person name="Randall L."/>
            <person name="Jose S."/>
            <person name="Gao Y."/>
            <person name="Eisenberg T."/>
            <person name="Delmonte P."/>
            <person name="Blom J."/>
            <person name="Mitchell K.K."/>
        </authorList>
    </citation>
    <scope>NUCLEOTIDE SEQUENCE [LARGE SCALE GENOMIC DNA]</scope>
    <source>
        <strain evidence="2 3">GRT3</strain>
    </source>
</reference>
<name>A0ABT2F1F1_9STAP</name>
<keyword evidence="3" id="KW-1185">Reference proteome</keyword>
<evidence type="ECO:0000313" key="2">
    <source>
        <dbReference type="EMBL" id="MCS4486259.1"/>
    </source>
</evidence>
<accession>A0ABT2F1F1</accession>
<sequence length="128" mass="15225">MAQGDKMKKDKQVLKEIYDEFYRCMTQKDTKRLAQILSQDFYLVHMTGYTQVKHEWLTAIDNEQMRYYSAREEGLNISVDGQSATVDSRNLVDARIYGIRHTWSLRLELHLENRNEQWLIIDTIASTY</sequence>
<comment type="caution">
    <text evidence="2">The sequence shown here is derived from an EMBL/GenBank/DDBJ whole genome shotgun (WGS) entry which is preliminary data.</text>
</comment>
<dbReference type="InterPro" id="IPR027843">
    <property type="entry name" value="DUF4440"/>
</dbReference>
<feature type="domain" description="DUF4440" evidence="1">
    <location>
        <begin position="14"/>
        <end position="120"/>
    </location>
</feature>
<proteinExistence type="predicted"/>
<dbReference type="Pfam" id="PF14534">
    <property type="entry name" value="DUF4440"/>
    <property type="match status" value="1"/>
</dbReference>